<gene>
    <name evidence="2" type="ORF">PECUL_23A053772</name>
</gene>
<protein>
    <submittedName>
        <fullName evidence="2">Uncharacterized protein</fullName>
    </submittedName>
</protein>
<dbReference type="Proteomes" id="UP001295444">
    <property type="component" value="Chromosome 04"/>
</dbReference>
<feature type="region of interest" description="Disordered" evidence="1">
    <location>
        <begin position="1"/>
        <end position="26"/>
    </location>
</feature>
<keyword evidence="3" id="KW-1185">Reference proteome</keyword>
<evidence type="ECO:0000313" key="3">
    <source>
        <dbReference type="Proteomes" id="UP001295444"/>
    </source>
</evidence>
<dbReference type="EMBL" id="OW240915">
    <property type="protein sequence ID" value="CAH2285806.1"/>
    <property type="molecule type" value="Genomic_DNA"/>
</dbReference>
<evidence type="ECO:0000256" key="1">
    <source>
        <dbReference type="SAM" id="MobiDB-lite"/>
    </source>
</evidence>
<sequence length="161" mass="17375">MAATSNDLTHGKQQQPASPKPNLNTRDSLGVIFEKIWAKLLAYTRPAAAKPLPDPPTAQTSSTKGTGKPLMGAKMIQSSVIRIKRLPGQRGLTRRYRPHKRRAIGRTRRRTPDICKAQRTPSPGETLDLEGPQACGLKVPALALVCGRGGTTSTRGCTADR</sequence>
<evidence type="ECO:0000313" key="2">
    <source>
        <dbReference type="EMBL" id="CAH2285806.1"/>
    </source>
</evidence>
<reference evidence="2" key="1">
    <citation type="submission" date="2022-03" db="EMBL/GenBank/DDBJ databases">
        <authorList>
            <person name="Alioto T."/>
            <person name="Alioto T."/>
            <person name="Gomez Garrido J."/>
        </authorList>
    </citation>
    <scope>NUCLEOTIDE SEQUENCE</scope>
</reference>
<feature type="region of interest" description="Disordered" evidence="1">
    <location>
        <begin position="48"/>
        <end position="72"/>
    </location>
</feature>
<name>A0AAD1S458_PELCU</name>
<organism evidence="2 3">
    <name type="scientific">Pelobates cultripes</name>
    <name type="common">Western spadefoot toad</name>
    <dbReference type="NCBI Taxonomy" id="61616"/>
    <lineage>
        <taxon>Eukaryota</taxon>
        <taxon>Metazoa</taxon>
        <taxon>Chordata</taxon>
        <taxon>Craniata</taxon>
        <taxon>Vertebrata</taxon>
        <taxon>Euteleostomi</taxon>
        <taxon>Amphibia</taxon>
        <taxon>Batrachia</taxon>
        <taxon>Anura</taxon>
        <taxon>Pelobatoidea</taxon>
        <taxon>Pelobatidae</taxon>
        <taxon>Pelobates</taxon>
    </lineage>
</organism>
<dbReference type="AlphaFoldDB" id="A0AAD1S458"/>
<proteinExistence type="predicted"/>
<accession>A0AAD1S458</accession>